<protein>
    <submittedName>
        <fullName evidence="2">L51_S25_CI-B8 domain-containing protein</fullName>
    </submittedName>
</protein>
<reference evidence="2" key="1">
    <citation type="submission" date="2017-02" db="UniProtKB">
        <authorList>
            <consortium name="WormBaseParasite"/>
        </authorList>
    </citation>
    <scope>IDENTIFICATION</scope>
</reference>
<dbReference type="GO" id="GO:0005762">
    <property type="term" value="C:mitochondrial large ribosomal subunit"/>
    <property type="evidence" value="ECO:0007669"/>
    <property type="project" value="TreeGrafter"/>
</dbReference>
<accession>A0A0N5AMD8</accession>
<sequence>MMWQRIRHGVRWIPRERFALAARAVDMKDVKSVLISLDPFHPGNQSLRSFWHVIASPRVKMTGNFKIKTEIRNDRQPPFFVADLVDGKRLIFKTDRMPEADLIMQFNELLGNPRFGKCGPMPRKT</sequence>
<dbReference type="AlphaFoldDB" id="A0A0N5AMD8"/>
<dbReference type="WBParaSite" id="SMUV_0000574401-mRNA-1">
    <property type="protein sequence ID" value="SMUV_0000574401-mRNA-1"/>
    <property type="gene ID" value="SMUV_0000574401"/>
</dbReference>
<dbReference type="Proteomes" id="UP000046393">
    <property type="component" value="Unplaced"/>
</dbReference>
<name>A0A0N5AMD8_9BILA</name>
<dbReference type="Gene3D" id="3.40.30.10">
    <property type="entry name" value="Glutaredoxin"/>
    <property type="match status" value="1"/>
</dbReference>
<keyword evidence="1" id="KW-1185">Reference proteome</keyword>
<evidence type="ECO:0000313" key="1">
    <source>
        <dbReference type="Proteomes" id="UP000046393"/>
    </source>
</evidence>
<organism evidence="1 2">
    <name type="scientific">Syphacia muris</name>
    <dbReference type="NCBI Taxonomy" id="451379"/>
    <lineage>
        <taxon>Eukaryota</taxon>
        <taxon>Metazoa</taxon>
        <taxon>Ecdysozoa</taxon>
        <taxon>Nematoda</taxon>
        <taxon>Chromadorea</taxon>
        <taxon>Rhabditida</taxon>
        <taxon>Spirurina</taxon>
        <taxon>Oxyuridomorpha</taxon>
        <taxon>Oxyuroidea</taxon>
        <taxon>Oxyuridae</taxon>
        <taxon>Syphacia</taxon>
    </lineage>
</organism>
<dbReference type="PANTHER" id="PTHR33618">
    <property type="entry name" value="39S RIBOSOMAL PROTEIN L53, MITOCHONDRIAL"/>
    <property type="match status" value="1"/>
</dbReference>
<evidence type="ECO:0000313" key="2">
    <source>
        <dbReference type="WBParaSite" id="SMUV_0000574401-mRNA-1"/>
    </source>
</evidence>
<proteinExistence type="predicted"/>
<dbReference type="InterPro" id="IPR052473">
    <property type="entry name" value="mtLSU_mL53"/>
</dbReference>
<dbReference type="STRING" id="451379.A0A0N5AMD8"/>
<dbReference type="PANTHER" id="PTHR33618:SF1">
    <property type="entry name" value="LARGE RIBOSOMAL SUBUNIT PROTEIN ML53"/>
    <property type="match status" value="1"/>
</dbReference>